<evidence type="ECO:0000256" key="1">
    <source>
        <dbReference type="ARBA" id="ARBA00004167"/>
    </source>
</evidence>
<dbReference type="InterPro" id="IPR012338">
    <property type="entry name" value="Beta-lactam/transpept-like"/>
</dbReference>
<dbReference type="GO" id="GO:0006508">
    <property type="term" value="P:proteolysis"/>
    <property type="evidence" value="ECO:0007669"/>
    <property type="project" value="UniProtKB-KW"/>
</dbReference>
<reference evidence="16 17" key="1">
    <citation type="submission" date="2016-10" db="EMBL/GenBank/DDBJ databases">
        <authorList>
            <person name="de Groot N.N."/>
        </authorList>
    </citation>
    <scope>NUCLEOTIDE SEQUENCE [LARGE SCALE GENOMIC DNA]</scope>
    <source>
        <strain evidence="16 17">DSM 25186</strain>
    </source>
</reference>
<evidence type="ECO:0000256" key="12">
    <source>
        <dbReference type="ARBA" id="ARBA00023136"/>
    </source>
</evidence>
<dbReference type="InterPro" id="IPR036138">
    <property type="entry name" value="PBP_dimer_sf"/>
</dbReference>
<dbReference type="Pfam" id="PF03717">
    <property type="entry name" value="PBP_dimer"/>
    <property type="match status" value="1"/>
</dbReference>
<dbReference type="Gene3D" id="3.30.1390.30">
    <property type="entry name" value="Penicillin-binding protein 2a, domain 3"/>
    <property type="match status" value="1"/>
</dbReference>
<dbReference type="GO" id="GO:0008360">
    <property type="term" value="P:regulation of cell shape"/>
    <property type="evidence" value="ECO:0007669"/>
    <property type="project" value="UniProtKB-KW"/>
</dbReference>
<proteinExistence type="predicted"/>
<comment type="subcellular location">
    <subcellularLocation>
        <location evidence="2">Cell membrane</location>
    </subcellularLocation>
    <subcellularLocation>
        <location evidence="1">Membrane</location>
        <topology evidence="1">Single-pass membrane protein</topology>
    </subcellularLocation>
</comment>
<keyword evidence="17" id="KW-1185">Reference proteome</keyword>
<dbReference type="FunFam" id="3.40.710.10:FF:000024">
    <property type="entry name" value="Penicillin-binding protein 2"/>
    <property type="match status" value="1"/>
</dbReference>
<evidence type="ECO:0000256" key="5">
    <source>
        <dbReference type="ARBA" id="ARBA00022645"/>
    </source>
</evidence>
<feature type="domain" description="Penicillin-binding protein dimerisation" evidence="15">
    <location>
        <begin position="49"/>
        <end position="210"/>
    </location>
</feature>
<keyword evidence="13" id="KW-0961">Cell wall biogenesis/degradation</keyword>
<keyword evidence="10" id="KW-0573">Peptidoglycan synthesis</keyword>
<dbReference type="InterPro" id="IPR017790">
    <property type="entry name" value="Penicillin-binding_protein_2"/>
</dbReference>
<organism evidence="16 17">
    <name type="scientific">Catalinimonas alkaloidigena</name>
    <dbReference type="NCBI Taxonomy" id="1075417"/>
    <lineage>
        <taxon>Bacteria</taxon>
        <taxon>Pseudomonadati</taxon>
        <taxon>Bacteroidota</taxon>
        <taxon>Cytophagia</taxon>
        <taxon>Cytophagales</taxon>
        <taxon>Catalimonadaceae</taxon>
        <taxon>Catalinimonas</taxon>
    </lineage>
</organism>
<keyword evidence="8" id="KW-0378">Hydrolase</keyword>
<gene>
    <name evidence="16" type="ORF">SAMN05421823_108131</name>
</gene>
<sequence>MIENRKYIVILAFLLIGMVYAAKLFMLQVVDDTYKRRADNNAVKRVMEYPYRGVIYDRNGAKLVYNEPVYDIMVTPREVHLDDTLAFCRLMHLTKEEVITKLAEAKDYSYRKPSAFLKQVSGADFARIQDQLIEFPGFEVVPRTVRGYPHKSFANALGYIGEISPSQLEKMGKDQYSAGDYIGISGLEYQYERFLRGKRGVKYIMVDRHGINKGAFKDGKYDTTAVKGENLVCTIDLNLQQYGERLMNGKIGSIVAIEPATGEILSLVSGPSYDPNILRGREFGKNFSVLQKDSLVPLFNRGIQAMYPPGSTFKLIEALIALQEGVIHPETHIACNRAIINCHGPHSFPDLRSAITNSCNPYFVNTFKRIINQEVNPNTFIDSRIGLTKWREYQLRFGLGRQLGLDIPNEKGGFIPSPEYYDRYYGEGHWKHSTIYSLGIGQGEILVTPLQMANLAATIANRGYYVTPHLIKSIGESGQPLLEYQQKNFVGVEARHFETVVEGMADVVDHGTGQYRAKIPGLQVCGKTGTVQNPHGEDHSGFIAFAPKDNPKIAVAVYVENAGQGARAAASIASLVIEKYMLGEIKRKNIEDYALKGKFVY</sequence>
<dbReference type="SUPFAM" id="SSF56601">
    <property type="entry name" value="beta-lactamase/transpeptidase-like"/>
    <property type="match status" value="1"/>
</dbReference>
<dbReference type="InterPro" id="IPR001460">
    <property type="entry name" value="PCN-bd_Tpept"/>
</dbReference>
<keyword evidence="12" id="KW-0472">Membrane</keyword>
<feature type="domain" description="Penicillin-binding protein transpeptidase" evidence="14">
    <location>
        <begin position="252"/>
        <end position="574"/>
    </location>
</feature>
<keyword evidence="5" id="KW-0121">Carboxypeptidase</keyword>
<dbReference type="GO" id="GO:0009252">
    <property type="term" value="P:peptidoglycan biosynthetic process"/>
    <property type="evidence" value="ECO:0007669"/>
    <property type="project" value="UniProtKB-KW"/>
</dbReference>
<dbReference type="NCBIfam" id="TIGR03423">
    <property type="entry name" value="pbp2_mrdA"/>
    <property type="match status" value="1"/>
</dbReference>
<dbReference type="GO" id="GO:0071972">
    <property type="term" value="F:peptidoglycan L,D-transpeptidase activity"/>
    <property type="evidence" value="ECO:0007669"/>
    <property type="project" value="TreeGrafter"/>
</dbReference>
<evidence type="ECO:0000256" key="10">
    <source>
        <dbReference type="ARBA" id="ARBA00022984"/>
    </source>
</evidence>
<dbReference type="GO" id="GO:0008658">
    <property type="term" value="F:penicillin binding"/>
    <property type="evidence" value="ECO:0007669"/>
    <property type="project" value="InterPro"/>
</dbReference>
<dbReference type="InterPro" id="IPR005311">
    <property type="entry name" value="PBP_dimer"/>
</dbReference>
<dbReference type="PANTHER" id="PTHR30627">
    <property type="entry name" value="PEPTIDOGLYCAN D,D-TRANSPEPTIDASE"/>
    <property type="match status" value="1"/>
</dbReference>
<keyword evidence="7" id="KW-0812">Transmembrane</keyword>
<keyword evidence="3" id="KW-1003">Cell membrane</keyword>
<evidence type="ECO:0000313" key="16">
    <source>
        <dbReference type="EMBL" id="SDL79513.1"/>
    </source>
</evidence>
<dbReference type="Pfam" id="PF00905">
    <property type="entry name" value="Transpeptidase"/>
    <property type="match status" value="1"/>
</dbReference>
<dbReference type="SUPFAM" id="SSF56519">
    <property type="entry name" value="Penicillin binding protein dimerisation domain"/>
    <property type="match status" value="1"/>
</dbReference>
<evidence type="ECO:0000256" key="4">
    <source>
        <dbReference type="ARBA" id="ARBA00022519"/>
    </source>
</evidence>
<accession>A0A1G9MZE0</accession>
<evidence type="ECO:0000256" key="8">
    <source>
        <dbReference type="ARBA" id="ARBA00022801"/>
    </source>
</evidence>
<dbReference type="PANTHER" id="PTHR30627:SF2">
    <property type="entry name" value="PEPTIDOGLYCAN D,D-TRANSPEPTIDASE MRDA"/>
    <property type="match status" value="1"/>
</dbReference>
<dbReference type="Proteomes" id="UP000198510">
    <property type="component" value="Unassembled WGS sequence"/>
</dbReference>
<evidence type="ECO:0000256" key="11">
    <source>
        <dbReference type="ARBA" id="ARBA00022989"/>
    </source>
</evidence>
<protein>
    <submittedName>
        <fullName evidence="16">Penicillin-binding protein 2</fullName>
    </submittedName>
</protein>
<dbReference type="RefSeq" id="WP_089685004.1">
    <property type="nucleotide sequence ID" value="NZ_FNFO01000008.1"/>
</dbReference>
<dbReference type="GO" id="GO:0009002">
    <property type="term" value="F:serine-type D-Ala-D-Ala carboxypeptidase activity"/>
    <property type="evidence" value="ECO:0007669"/>
    <property type="project" value="InterPro"/>
</dbReference>
<dbReference type="STRING" id="1075417.SAMN05421823_108131"/>
<dbReference type="GO" id="GO:0071555">
    <property type="term" value="P:cell wall organization"/>
    <property type="evidence" value="ECO:0007669"/>
    <property type="project" value="UniProtKB-KW"/>
</dbReference>
<evidence type="ECO:0000256" key="2">
    <source>
        <dbReference type="ARBA" id="ARBA00004236"/>
    </source>
</evidence>
<dbReference type="InterPro" id="IPR050515">
    <property type="entry name" value="Beta-lactam/transpept"/>
</dbReference>
<keyword evidence="9" id="KW-0133">Cell shape</keyword>
<evidence type="ECO:0000313" key="17">
    <source>
        <dbReference type="Proteomes" id="UP000198510"/>
    </source>
</evidence>
<keyword evidence="11" id="KW-1133">Transmembrane helix</keyword>
<evidence type="ECO:0000256" key="7">
    <source>
        <dbReference type="ARBA" id="ARBA00022692"/>
    </source>
</evidence>
<evidence type="ECO:0000259" key="14">
    <source>
        <dbReference type="Pfam" id="PF00905"/>
    </source>
</evidence>
<evidence type="ECO:0000259" key="15">
    <source>
        <dbReference type="Pfam" id="PF03717"/>
    </source>
</evidence>
<keyword evidence="4" id="KW-0997">Cell inner membrane</keyword>
<dbReference type="GO" id="GO:0005886">
    <property type="term" value="C:plasma membrane"/>
    <property type="evidence" value="ECO:0007669"/>
    <property type="project" value="UniProtKB-SubCell"/>
</dbReference>
<evidence type="ECO:0000256" key="3">
    <source>
        <dbReference type="ARBA" id="ARBA00022475"/>
    </source>
</evidence>
<dbReference type="AlphaFoldDB" id="A0A1G9MZE0"/>
<name>A0A1G9MZE0_9BACT</name>
<dbReference type="EMBL" id="FNFO01000008">
    <property type="protein sequence ID" value="SDL79513.1"/>
    <property type="molecule type" value="Genomic_DNA"/>
</dbReference>
<evidence type="ECO:0000256" key="6">
    <source>
        <dbReference type="ARBA" id="ARBA00022670"/>
    </source>
</evidence>
<evidence type="ECO:0000256" key="13">
    <source>
        <dbReference type="ARBA" id="ARBA00023316"/>
    </source>
</evidence>
<dbReference type="OrthoDB" id="9766847at2"/>
<keyword evidence="6" id="KW-0645">Protease</keyword>
<dbReference type="Gene3D" id="3.90.1310.10">
    <property type="entry name" value="Penicillin-binding protein 2a (Domain 2)"/>
    <property type="match status" value="1"/>
</dbReference>
<evidence type="ECO:0000256" key="9">
    <source>
        <dbReference type="ARBA" id="ARBA00022960"/>
    </source>
</evidence>
<dbReference type="Gene3D" id="3.40.710.10">
    <property type="entry name" value="DD-peptidase/beta-lactamase superfamily"/>
    <property type="match status" value="1"/>
</dbReference>